<keyword evidence="4 8" id="KW-0812">Transmembrane</keyword>
<dbReference type="OrthoDB" id="9808602at2"/>
<keyword evidence="7" id="KW-0270">Exopolysaccharide synthesis</keyword>
<evidence type="ECO:0000256" key="4">
    <source>
        <dbReference type="ARBA" id="ARBA00022692"/>
    </source>
</evidence>
<keyword evidence="11" id="KW-1185">Reference proteome</keyword>
<feature type="transmembrane region" description="Helical" evidence="8">
    <location>
        <begin position="109"/>
        <end position="134"/>
    </location>
</feature>
<keyword evidence="3 10" id="KW-0808">Transferase</keyword>
<feature type="transmembrane region" description="Helical" evidence="8">
    <location>
        <begin position="83"/>
        <end position="103"/>
    </location>
</feature>
<comment type="caution">
    <text evidence="10">The sequence shown here is derived from an EMBL/GenBank/DDBJ whole genome shotgun (WGS) entry which is preliminary data.</text>
</comment>
<organism evidence="10 11">
    <name type="scientific">Meridianimarinicoccus roseus</name>
    <dbReference type="NCBI Taxonomy" id="2072018"/>
    <lineage>
        <taxon>Bacteria</taxon>
        <taxon>Pseudomonadati</taxon>
        <taxon>Pseudomonadota</taxon>
        <taxon>Alphaproteobacteria</taxon>
        <taxon>Rhodobacterales</taxon>
        <taxon>Paracoccaceae</taxon>
        <taxon>Meridianimarinicoccus</taxon>
    </lineage>
</organism>
<dbReference type="PANTHER" id="PTHR30576">
    <property type="entry name" value="COLANIC BIOSYNTHESIS UDP-GLUCOSE LIPID CARRIER TRANSFERASE"/>
    <property type="match status" value="1"/>
</dbReference>
<evidence type="ECO:0000313" key="10">
    <source>
        <dbReference type="EMBL" id="PWR03658.1"/>
    </source>
</evidence>
<dbReference type="Pfam" id="PF02397">
    <property type="entry name" value="Bac_transf"/>
    <property type="match status" value="1"/>
</dbReference>
<dbReference type="PANTHER" id="PTHR30576:SF0">
    <property type="entry name" value="UNDECAPRENYL-PHOSPHATE N-ACETYLGALACTOSAMINYL 1-PHOSPHATE TRANSFERASE-RELATED"/>
    <property type="match status" value="1"/>
</dbReference>
<dbReference type="GO" id="GO:0016780">
    <property type="term" value="F:phosphotransferase activity, for other substituted phosphate groups"/>
    <property type="evidence" value="ECO:0007669"/>
    <property type="project" value="TreeGrafter"/>
</dbReference>
<evidence type="ECO:0000256" key="6">
    <source>
        <dbReference type="ARBA" id="ARBA00023136"/>
    </source>
</evidence>
<evidence type="ECO:0000256" key="1">
    <source>
        <dbReference type="ARBA" id="ARBA00004141"/>
    </source>
</evidence>
<evidence type="ECO:0000259" key="9">
    <source>
        <dbReference type="Pfam" id="PF02397"/>
    </source>
</evidence>
<proteinExistence type="inferred from homology"/>
<dbReference type="NCBIfam" id="TIGR03025">
    <property type="entry name" value="EPS_sugtrans"/>
    <property type="match status" value="1"/>
</dbReference>
<feature type="domain" description="Bacterial sugar transferase" evidence="9">
    <location>
        <begin position="269"/>
        <end position="458"/>
    </location>
</feature>
<feature type="transmembrane region" description="Helical" evidence="8">
    <location>
        <begin position="51"/>
        <end position="71"/>
    </location>
</feature>
<gene>
    <name evidence="10" type="ORF">DKT77_05370</name>
</gene>
<feature type="transmembrane region" description="Helical" evidence="8">
    <location>
        <begin position="20"/>
        <end position="45"/>
    </location>
</feature>
<evidence type="ECO:0000313" key="11">
    <source>
        <dbReference type="Proteomes" id="UP000245680"/>
    </source>
</evidence>
<protein>
    <submittedName>
        <fullName evidence="10">Sugar transferase</fullName>
    </submittedName>
</protein>
<comment type="subcellular location">
    <subcellularLocation>
        <location evidence="1">Membrane</location>
        <topology evidence="1">Multi-pass membrane protein</topology>
    </subcellularLocation>
</comment>
<dbReference type="Proteomes" id="UP000245680">
    <property type="component" value="Unassembled WGS sequence"/>
</dbReference>
<dbReference type="InterPro" id="IPR003362">
    <property type="entry name" value="Bact_transf"/>
</dbReference>
<dbReference type="GO" id="GO:0000271">
    <property type="term" value="P:polysaccharide biosynthetic process"/>
    <property type="evidence" value="ECO:0007669"/>
    <property type="project" value="UniProtKB-KW"/>
</dbReference>
<evidence type="ECO:0000256" key="3">
    <source>
        <dbReference type="ARBA" id="ARBA00022679"/>
    </source>
</evidence>
<dbReference type="InterPro" id="IPR017475">
    <property type="entry name" value="EPS_sugar_tfrase"/>
</dbReference>
<comment type="similarity">
    <text evidence="2">Belongs to the bacterial sugar transferase family.</text>
</comment>
<dbReference type="Gene3D" id="3.40.50.720">
    <property type="entry name" value="NAD(P)-binding Rossmann-like Domain"/>
    <property type="match status" value="1"/>
</dbReference>
<sequence length="464" mass="49921">MTEAARIVAWRLRRPSLAPVRIALLAAGAEAAVLVLAAWFVQFAVVPGFSAVPATGWAVLIAGWAVPLAAMGRAYGMGRLLRLRAGLPPVLGALAGAAAVAQVSGAPGFTIAAGCIPVVLLLRLGFAASVGWAVDQGLTERRAVLVGGGAGAAALIRGLASRAGNDIRICGIFDDRGGDRAPDVVLDVPKIGRFDELVGFCRAAEVDLIIVTLPPEAEARIATLLDRLRVLPVPVHLSAFSRDFGFRDTPEGLSALLPASFQPERRVAKRAFDLLLGGLLLVLLAPVMLVAAIAVRLDSPGPVFFRQDRHGFNDRPIRVWKFRSMYHDKADAAAVRVVVRGDARVTRVGRLLRKTSIDELPQLFNVLGGTLSLVGPRPHAVAARSSRQEAFDRIVDGYSARHRLPPGITGWAQVNGWRGEVDDPDSLRARFAHDLFYIENWSIWFDLAILLRTPVSLLDTRRAY</sequence>
<evidence type="ECO:0000256" key="8">
    <source>
        <dbReference type="SAM" id="Phobius"/>
    </source>
</evidence>
<evidence type="ECO:0000256" key="5">
    <source>
        <dbReference type="ARBA" id="ARBA00022989"/>
    </source>
</evidence>
<feature type="transmembrane region" description="Helical" evidence="8">
    <location>
        <begin position="274"/>
        <end position="295"/>
    </location>
</feature>
<dbReference type="AlphaFoldDB" id="A0A2V2LDP6"/>
<keyword evidence="5 8" id="KW-1133">Transmembrane helix</keyword>
<evidence type="ECO:0000256" key="7">
    <source>
        <dbReference type="ARBA" id="ARBA00023169"/>
    </source>
</evidence>
<reference evidence="10 11" key="1">
    <citation type="submission" date="2018-05" db="EMBL/GenBank/DDBJ databases">
        <title>Rhodobacteraceae gen. nov., sp. nov. isolated from sea water.</title>
        <authorList>
            <person name="Ren Y."/>
        </authorList>
    </citation>
    <scope>NUCLEOTIDE SEQUENCE [LARGE SCALE GENOMIC DNA]</scope>
    <source>
        <strain evidence="10 11">TG-679</strain>
    </source>
</reference>
<accession>A0A2V2LDP6</accession>
<evidence type="ECO:0000256" key="2">
    <source>
        <dbReference type="ARBA" id="ARBA00006464"/>
    </source>
</evidence>
<dbReference type="EMBL" id="QGKU01000025">
    <property type="protein sequence ID" value="PWR03658.1"/>
    <property type="molecule type" value="Genomic_DNA"/>
</dbReference>
<name>A0A2V2LDP6_9RHOB</name>
<dbReference type="GO" id="GO:0016020">
    <property type="term" value="C:membrane"/>
    <property type="evidence" value="ECO:0007669"/>
    <property type="project" value="UniProtKB-SubCell"/>
</dbReference>
<dbReference type="Pfam" id="PF13727">
    <property type="entry name" value="CoA_binding_3"/>
    <property type="match status" value="1"/>
</dbReference>
<dbReference type="RefSeq" id="WP_109810774.1">
    <property type="nucleotide sequence ID" value="NZ_QGKU01000025.1"/>
</dbReference>
<keyword evidence="6 8" id="KW-0472">Membrane</keyword>